<keyword evidence="4" id="KW-1003">Cell membrane</keyword>
<evidence type="ECO:0000313" key="11">
    <source>
        <dbReference type="Proteomes" id="UP001150924"/>
    </source>
</evidence>
<feature type="transmembrane region" description="Helical" evidence="9">
    <location>
        <begin position="352"/>
        <end position="371"/>
    </location>
</feature>
<evidence type="ECO:0000256" key="7">
    <source>
        <dbReference type="ARBA" id="ARBA00023136"/>
    </source>
</evidence>
<feature type="transmembrane region" description="Helical" evidence="9">
    <location>
        <begin position="304"/>
        <end position="332"/>
    </location>
</feature>
<name>A0A9X3EVF1_9BACT</name>
<protein>
    <submittedName>
        <fullName evidence="10">Sodium:solute symporter family protein</fullName>
    </submittedName>
</protein>
<dbReference type="RefSeq" id="WP_267774227.1">
    <property type="nucleotide sequence ID" value="NZ_JAPNKE010000002.1"/>
</dbReference>
<dbReference type="InterPro" id="IPR001734">
    <property type="entry name" value="Na/solute_symporter"/>
</dbReference>
<dbReference type="Pfam" id="PF00474">
    <property type="entry name" value="SSF"/>
    <property type="match status" value="1"/>
</dbReference>
<accession>A0A9X3EVF1</accession>
<feature type="transmembrane region" description="Helical" evidence="9">
    <location>
        <begin position="76"/>
        <end position="95"/>
    </location>
</feature>
<evidence type="ECO:0000256" key="5">
    <source>
        <dbReference type="ARBA" id="ARBA00022692"/>
    </source>
</evidence>
<keyword evidence="7 9" id="KW-0472">Membrane</keyword>
<sequence>MLIAGVIAYVLAQLALGLWMARRVRSQEDFLLAGRNIGYVLATFTIFATWFGAETCIGAAGQIAEHGLGGGSADPFGYAVCLLLMGVLFAAALWRRGIATIADLMRQRYSPAVERVTALLVAPTSFLWAGAQIRAFGQVLAASTGMNIEVAIALAAGTVVAYASAGGLMAGVVTDLVQGIALVIGLGLLGWAVVDAAGGLGPALASVAPERLSFGSSSTSLVETLDAWAIPIFGSLAAQELIVRVLACRSPTIARRSTLLGGGLYLLIGLIPVLVGLVGVGLVGPLDHPEQILPAVASRLLGPVAYVLFIGALISAILSTVDGALLAVSSVVARNLVEPMLPGMSDRQRLQISRLCTLVFGVLAYLVGRAADGVHDLVEDASGFTGGGLVVVFTFALWSRFGGPKSALAALFVGLVLWLLGRYIGLGPAPFLTSMAAALVVYVAVALLERRGEARRPVPTDMA</sequence>
<feature type="transmembrane region" description="Helical" evidence="9">
    <location>
        <begin position="383"/>
        <end position="401"/>
    </location>
</feature>
<evidence type="ECO:0000313" key="10">
    <source>
        <dbReference type="EMBL" id="MCY1011029.1"/>
    </source>
</evidence>
<evidence type="ECO:0000256" key="4">
    <source>
        <dbReference type="ARBA" id="ARBA00022475"/>
    </source>
</evidence>
<dbReference type="GO" id="GO:0046942">
    <property type="term" value="P:carboxylic acid transport"/>
    <property type="evidence" value="ECO:0007669"/>
    <property type="project" value="UniProtKB-ARBA"/>
</dbReference>
<dbReference type="AlphaFoldDB" id="A0A9X3EVF1"/>
<gene>
    <name evidence="10" type="ORF">OV079_36780</name>
</gene>
<feature type="transmembrane region" description="Helical" evidence="9">
    <location>
        <begin position="36"/>
        <end position="64"/>
    </location>
</feature>
<organism evidence="10 11">
    <name type="scientific">Nannocystis pusilla</name>
    <dbReference type="NCBI Taxonomy" id="889268"/>
    <lineage>
        <taxon>Bacteria</taxon>
        <taxon>Pseudomonadati</taxon>
        <taxon>Myxococcota</taxon>
        <taxon>Polyangia</taxon>
        <taxon>Nannocystales</taxon>
        <taxon>Nannocystaceae</taxon>
        <taxon>Nannocystis</taxon>
    </lineage>
</organism>
<feature type="transmembrane region" description="Helical" evidence="9">
    <location>
        <begin position="116"/>
        <end position="136"/>
    </location>
</feature>
<dbReference type="InterPro" id="IPR050277">
    <property type="entry name" value="Sodium:Solute_Symporter"/>
</dbReference>
<comment type="similarity">
    <text evidence="2 8">Belongs to the sodium:solute symporter (SSF) (TC 2.A.21) family.</text>
</comment>
<dbReference type="InterPro" id="IPR038377">
    <property type="entry name" value="Na/Glc_symporter_sf"/>
</dbReference>
<dbReference type="Proteomes" id="UP001150924">
    <property type="component" value="Unassembled WGS sequence"/>
</dbReference>
<dbReference type="CDD" id="cd11474">
    <property type="entry name" value="SLC5sbd_CHT"/>
    <property type="match status" value="1"/>
</dbReference>
<comment type="subcellular location">
    <subcellularLocation>
        <location evidence="1">Membrane</location>
        <topology evidence="1">Multi-pass membrane protein</topology>
    </subcellularLocation>
</comment>
<dbReference type="EMBL" id="JAPNKE010000002">
    <property type="protein sequence ID" value="MCY1011029.1"/>
    <property type="molecule type" value="Genomic_DNA"/>
</dbReference>
<feature type="transmembrane region" description="Helical" evidence="9">
    <location>
        <begin position="148"/>
        <end position="173"/>
    </location>
</feature>
<evidence type="ECO:0000256" key="2">
    <source>
        <dbReference type="ARBA" id="ARBA00006434"/>
    </source>
</evidence>
<dbReference type="GO" id="GO:0005886">
    <property type="term" value="C:plasma membrane"/>
    <property type="evidence" value="ECO:0007669"/>
    <property type="project" value="TreeGrafter"/>
</dbReference>
<dbReference type="PANTHER" id="PTHR48086">
    <property type="entry name" value="SODIUM/PROLINE SYMPORTER-RELATED"/>
    <property type="match status" value="1"/>
</dbReference>
<reference evidence="10" key="1">
    <citation type="submission" date="2022-11" db="EMBL/GenBank/DDBJ databases">
        <title>Minimal conservation of predation-associated metabolite biosynthetic gene clusters underscores biosynthetic potential of Myxococcota including descriptions for ten novel species: Archangium lansinium sp. nov., Myxococcus landrumus sp. nov., Nannocystis bai.</title>
        <authorList>
            <person name="Ahearne A."/>
            <person name="Stevens C."/>
            <person name="Phillips K."/>
        </authorList>
    </citation>
    <scope>NUCLEOTIDE SEQUENCE</scope>
    <source>
        <strain evidence="10">Na p29</strain>
    </source>
</reference>
<feature type="transmembrane region" description="Helical" evidence="9">
    <location>
        <begin position="408"/>
        <end position="425"/>
    </location>
</feature>
<comment type="caution">
    <text evidence="10">The sequence shown here is derived from an EMBL/GenBank/DDBJ whole genome shotgun (WGS) entry which is preliminary data.</text>
</comment>
<dbReference type="PROSITE" id="PS00456">
    <property type="entry name" value="NA_SOLUT_SYMP_1"/>
    <property type="match status" value="1"/>
</dbReference>
<dbReference type="Gene3D" id="1.20.1730.10">
    <property type="entry name" value="Sodium/glucose cotransporter"/>
    <property type="match status" value="1"/>
</dbReference>
<feature type="transmembrane region" description="Helical" evidence="9">
    <location>
        <begin position="259"/>
        <end position="284"/>
    </location>
</feature>
<feature type="transmembrane region" description="Helical" evidence="9">
    <location>
        <begin position="228"/>
        <end position="247"/>
    </location>
</feature>
<keyword evidence="6 9" id="KW-1133">Transmembrane helix</keyword>
<feature type="transmembrane region" description="Helical" evidence="9">
    <location>
        <begin position="180"/>
        <end position="208"/>
    </location>
</feature>
<keyword evidence="11" id="KW-1185">Reference proteome</keyword>
<feature type="transmembrane region" description="Helical" evidence="9">
    <location>
        <begin position="431"/>
        <end position="448"/>
    </location>
</feature>
<evidence type="ECO:0000256" key="1">
    <source>
        <dbReference type="ARBA" id="ARBA00004141"/>
    </source>
</evidence>
<dbReference type="InterPro" id="IPR018212">
    <property type="entry name" value="Na/solute_symporter_CS"/>
</dbReference>
<dbReference type="PROSITE" id="PS50283">
    <property type="entry name" value="NA_SOLUT_SYMP_3"/>
    <property type="match status" value="1"/>
</dbReference>
<dbReference type="GO" id="GO:0022857">
    <property type="term" value="F:transmembrane transporter activity"/>
    <property type="evidence" value="ECO:0007669"/>
    <property type="project" value="InterPro"/>
</dbReference>
<evidence type="ECO:0000256" key="6">
    <source>
        <dbReference type="ARBA" id="ARBA00022989"/>
    </source>
</evidence>
<dbReference type="PANTHER" id="PTHR48086:SF7">
    <property type="entry name" value="SODIUM-SOLUTE SYMPORTER-RELATED"/>
    <property type="match status" value="1"/>
</dbReference>
<evidence type="ECO:0000256" key="3">
    <source>
        <dbReference type="ARBA" id="ARBA00022448"/>
    </source>
</evidence>
<keyword evidence="5 9" id="KW-0812">Transmembrane</keyword>
<keyword evidence="3" id="KW-0813">Transport</keyword>
<feature type="transmembrane region" description="Helical" evidence="9">
    <location>
        <begin position="6"/>
        <end position="24"/>
    </location>
</feature>
<proteinExistence type="inferred from homology"/>
<evidence type="ECO:0000256" key="8">
    <source>
        <dbReference type="RuleBase" id="RU362091"/>
    </source>
</evidence>
<evidence type="ECO:0000256" key="9">
    <source>
        <dbReference type="SAM" id="Phobius"/>
    </source>
</evidence>